<proteinExistence type="predicted"/>
<keyword evidence="9" id="KW-0325">Glycoprotein</keyword>
<comment type="subcellular location">
    <subcellularLocation>
        <location evidence="1">Cell membrane</location>
        <topology evidence="1">Single-pass type I membrane protein</topology>
    </subcellularLocation>
</comment>
<name>A0A820LB95_9BILA</name>
<keyword evidence="3" id="KW-0812">Transmembrane</keyword>
<dbReference type="GO" id="GO:0005886">
    <property type="term" value="C:plasma membrane"/>
    <property type="evidence" value="ECO:0007669"/>
    <property type="project" value="UniProtKB-SubCell"/>
</dbReference>
<evidence type="ECO:0000256" key="5">
    <source>
        <dbReference type="ARBA" id="ARBA00022737"/>
    </source>
</evidence>
<organism evidence="12 13">
    <name type="scientific">Adineta steineri</name>
    <dbReference type="NCBI Taxonomy" id="433720"/>
    <lineage>
        <taxon>Eukaryota</taxon>
        <taxon>Metazoa</taxon>
        <taxon>Spiralia</taxon>
        <taxon>Gnathifera</taxon>
        <taxon>Rotifera</taxon>
        <taxon>Eurotatoria</taxon>
        <taxon>Bdelloidea</taxon>
        <taxon>Adinetida</taxon>
        <taxon>Adinetidae</taxon>
        <taxon>Adineta</taxon>
    </lineage>
</organism>
<keyword evidence="4" id="KW-0732">Signal</keyword>
<evidence type="ECO:0000313" key="13">
    <source>
        <dbReference type="Proteomes" id="UP000663881"/>
    </source>
</evidence>
<dbReference type="FunFam" id="2.60.40.60:FF:000007">
    <property type="entry name" value="Protocadherin alpha 2"/>
    <property type="match status" value="1"/>
</dbReference>
<dbReference type="Proteomes" id="UP000663881">
    <property type="component" value="Unassembled WGS sequence"/>
</dbReference>
<reference evidence="12" key="1">
    <citation type="submission" date="2021-02" db="EMBL/GenBank/DDBJ databases">
        <authorList>
            <person name="Nowell W R."/>
        </authorList>
    </citation>
    <scope>NUCLEOTIDE SEQUENCE</scope>
</reference>
<dbReference type="CDD" id="cd11304">
    <property type="entry name" value="Cadherin_repeat"/>
    <property type="match status" value="1"/>
</dbReference>
<evidence type="ECO:0000256" key="10">
    <source>
        <dbReference type="PROSITE-ProRule" id="PRU00043"/>
    </source>
</evidence>
<dbReference type="PRINTS" id="PR00205">
    <property type="entry name" value="CADHERIN"/>
</dbReference>
<dbReference type="Pfam" id="PF00028">
    <property type="entry name" value="Cadherin"/>
    <property type="match status" value="1"/>
</dbReference>
<dbReference type="PANTHER" id="PTHR24028:SF146">
    <property type="entry name" value="CADHERIN 96CB, ISOFORM D-RELATED"/>
    <property type="match status" value="1"/>
</dbReference>
<evidence type="ECO:0000256" key="2">
    <source>
        <dbReference type="ARBA" id="ARBA00022475"/>
    </source>
</evidence>
<feature type="domain" description="Cadherin" evidence="11">
    <location>
        <begin position="24"/>
        <end position="128"/>
    </location>
</feature>
<protein>
    <recommendedName>
        <fullName evidence="11">Cadherin domain-containing protein</fullName>
    </recommendedName>
</protein>
<gene>
    <name evidence="12" type="ORF">OKA104_LOCUS48993</name>
</gene>
<keyword evidence="5" id="KW-0677">Repeat</keyword>
<evidence type="ECO:0000313" key="12">
    <source>
        <dbReference type="EMBL" id="CAF4354630.1"/>
    </source>
</evidence>
<evidence type="ECO:0000256" key="7">
    <source>
        <dbReference type="ARBA" id="ARBA00022989"/>
    </source>
</evidence>
<feature type="non-terminal residue" evidence="12">
    <location>
        <position position="1"/>
    </location>
</feature>
<dbReference type="AlphaFoldDB" id="A0A820LB95"/>
<dbReference type="PROSITE" id="PS50268">
    <property type="entry name" value="CADHERIN_2"/>
    <property type="match status" value="1"/>
</dbReference>
<evidence type="ECO:0000259" key="11">
    <source>
        <dbReference type="PROSITE" id="PS50268"/>
    </source>
</evidence>
<dbReference type="InterPro" id="IPR020894">
    <property type="entry name" value="Cadherin_CS"/>
</dbReference>
<keyword evidence="8" id="KW-0472">Membrane</keyword>
<keyword evidence="6 10" id="KW-0106">Calcium</keyword>
<dbReference type="SUPFAM" id="SSF49313">
    <property type="entry name" value="Cadherin-like"/>
    <property type="match status" value="1"/>
</dbReference>
<dbReference type="GO" id="GO:0005509">
    <property type="term" value="F:calcium ion binding"/>
    <property type="evidence" value="ECO:0007669"/>
    <property type="project" value="UniProtKB-UniRule"/>
</dbReference>
<dbReference type="PANTHER" id="PTHR24028">
    <property type="entry name" value="CADHERIN-87A"/>
    <property type="match status" value="1"/>
</dbReference>
<dbReference type="GO" id="GO:0007156">
    <property type="term" value="P:homophilic cell adhesion via plasma membrane adhesion molecules"/>
    <property type="evidence" value="ECO:0007669"/>
    <property type="project" value="InterPro"/>
</dbReference>
<sequence length="128" mass="14642">MNNISIRTIQIMIEDINDHSPTFKQSNIKLFIAENVPIGYEIPLESAIDNDYGLLSIQQYELYPIKNNPFRLIQLTKPILQLNEILDREIKSNYLLKLIAYDGGHPSLSGEQNIEIIVTDVNDNAPIF</sequence>
<accession>A0A820LB95</accession>
<dbReference type="InterPro" id="IPR050174">
    <property type="entry name" value="Protocadherin/Cadherin-CA"/>
</dbReference>
<keyword evidence="2" id="KW-1003">Cell membrane</keyword>
<evidence type="ECO:0000256" key="1">
    <source>
        <dbReference type="ARBA" id="ARBA00004251"/>
    </source>
</evidence>
<keyword evidence="7" id="KW-1133">Transmembrane helix</keyword>
<evidence type="ECO:0000256" key="6">
    <source>
        <dbReference type="ARBA" id="ARBA00022837"/>
    </source>
</evidence>
<dbReference type="InterPro" id="IPR002126">
    <property type="entry name" value="Cadherin-like_dom"/>
</dbReference>
<dbReference type="InterPro" id="IPR015919">
    <property type="entry name" value="Cadherin-like_sf"/>
</dbReference>
<dbReference type="PROSITE" id="PS00232">
    <property type="entry name" value="CADHERIN_1"/>
    <property type="match status" value="1"/>
</dbReference>
<evidence type="ECO:0000256" key="4">
    <source>
        <dbReference type="ARBA" id="ARBA00022729"/>
    </source>
</evidence>
<dbReference type="SMART" id="SM00112">
    <property type="entry name" value="CA"/>
    <property type="match status" value="1"/>
</dbReference>
<dbReference type="Gene3D" id="2.60.40.60">
    <property type="entry name" value="Cadherins"/>
    <property type="match status" value="1"/>
</dbReference>
<evidence type="ECO:0000256" key="9">
    <source>
        <dbReference type="ARBA" id="ARBA00023180"/>
    </source>
</evidence>
<dbReference type="EMBL" id="CAJOAY010022158">
    <property type="protein sequence ID" value="CAF4354630.1"/>
    <property type="molecule type" value="Genomic_DNA"/>
</dbReference>
<evidence type="ECO:0000256" key="3">
    <source>
        <dbReference type="ARBA" id="ARBA00022692"/>
    </source>
</evidence>
<evidence type="ECO:0000256" key="8">
    <source>
        <dbReference type="ARBA" id="ARBA00023136"/>
    </source>
</evidence>
<comment type="caution">
    <text evidence="12">The sequence shown here is derived from an EMBL/GenBank/DDBJ whole genome shotgun (WGS) entry which is preliminary data.</text>
</comment>